<evidence type="ECO:0000313" key="5">
    <source>
        <dbReference type="EMBL" id="EAE1097463.1"/>
    </source>
</evidence>
<dbReference type="EMBL" id="DAAIHR010000024">
    <property type="protein sequence ID" value="HAB8399801.1"/>
    <property type="molecule type" value="Genomic_DNA"/>
</dbReference>
<evidence type="ECO:0000256" key="1">
    <source>
        <dbReference type="SAM" id="SignalP"/>
    </source>
</evidence>
<reference evidence="7 14" key="5">
    <citation type="submission" date="2019-09" db="EMBL/GenBank/DDBJ databases">
        <authorList>
            <consortium name="GenomeTrakr network: Whole genome sequencing for foodborne pathogen traceback"/>
        </authorList>
    </citation>
    <scope>NUCLEOTIDE SEQUENCE [LARGE SCALE GENOMIC DNA]</scope>
    <source>
        <strain evidence="7 14">FLAG-55987</strain>
    </source>
</reference>
<gene>
    <name evidence="3" type="ORF">AP104_09840</name>
    <name evidence="5" type="ORF">APD94_16050</name>
    <name evidence="2" type="ORF">B4X68_10345</name>
    <name evidence="6" type="ORF">BB997_14160</name>
    <name evidence="7" type="ORF">F6436_15760</name>
    <name evidence="8" type="ORF">FV747_06795</name>
    <name evidence="9" type="ORF">G3O21_002890</name>
    <name evidence="10" type="ORF">GYR60_14900</name>
    <name evidence="4" type="ORF">UI29_15905</name>
</gene>
<dbReference type="Proteomes" id="UP000840197">
    <property type="component" value="Unassembled WGS sequence"/>
</dbReference>
<name>A0A3A2Y1W1_LISMN</name>
<evidence type="ECO:0000313" key="18">
    <source>
        <dbReference type="Proteomes" id="UP000478704"/>
    </source>
</evidence>
<evidence type="ECO:0000313" key="3">
    <source>
        <dbReference type="EMBL" id="EAC5949690.1"/>
    </source>
</evidence>
<dbReference type="Proteomes" id="UP000356407">
    <property type="component" value="Unassembled WGS sequence"/>
</dbReference>
<feature type="signal peptide" evidence="1">
    <location>
        <begin position="1"/>
        <end position="19"/>
    </location>
</feature>
<evidence type="ECO:0008006" key="20">
    <source>
        <dbReference type="Google" id="ProtNLM"/>
    </source>
</evidence>
<reference evidence="6 17" key="2">
    <citation type="submission" date="2018-06" db="EMBL/GenBank/DDBJ databases">
        <authorList>
            <consortium name="PulseNet: The National Subtyping Network for Foodborne Disease Surveillance"/>
            <person name="Tarr C.L."/>
            <person name="Trees E."/>
            <person name="Katz L.S."/>
            <person name="Carleton-Romer H.A."/>
            <person name="Stroika S."/>
            <person name="Kucerova Z."/>
            <person name="Roache K.F."/>
            <person name="Sabol A.L."/>
            <person name="Besser J."/>
            <person name="Gerner-Smidt P."/>
        </authorList>
    </citation>
    <scope>NUCLEOTIDE SEQUENCE [LARGE SCALE GENOMIC DNA]</scope>
    <source>
        <strain evidence="6 17">PNUSAL002298</strain>
    </source>
</reference>
<dbReference type="EMBL" id="AAAJCR010000005">
    <property type="protein sequence ID" value="EAC5949690.1"/>
    <property type="molecule type" value="Genomic_DNA"/>
</dbReference>
<evidence type="ECO:0000313" key="6">
    <source>
        <dbReference type="EMBL" id="EAG1894742.1"/>
    </source>
</evidence>
<reference evidence="2 13" key="3">
    <citation type="submission" date="2018-08" db="EMBL/GenBank/DDBJ databases">
        <authorList>
            <consortium name="GenomeTrakr: Next Generation Sequencing Network for Food Pathogen Tracability"/>
        </authorList>
    </citation>
    <scope>NUCLEOTIDE SEQUENCE [LARGE SCALE GENOMIC DNA]</scope>
    <source>
        <strain evidence="2 13">CFSAN060999</strain>
        <strain evidence="3 15">FDA00009539</strain>
        <strain evidence="9">FDA00015054</strain>
        <strain evidence="18">FDA1090798-S029-001</strain>
        <strain evidence="5 12">FLAG-78586</strain>
        <strain evidence="4 11">VA-WGS-00405</strain>
    </source>
</reference>
<feature type="chain" id="PRO_5044075871" description="Lipoprotein" evidence="1">
    <location>
        <begin position="20"/>
        <end position="235"/>
    </location>
</feature>
<evidence type="ECO:0000313" key="16">
    <source>
        <dbReference type="Proteomes" id="UP000467536"/>
    </source>
</evidence>
<evidence type="ECO:0000313" key="17">
    <source>
        <dbReference type="Proteomes" id="UP000478682"/>
    </source>
</evidence>
<dbReference type="Proteomes" id="UP000467536">
    <property type="component" value="Unassembled WGS sequence"/>
</dbReference>
<proteinExistence type="predicted"/>
<organism evidence="7 14">
    <name type="scientific">Listeria monocytogenes</name>
    <dbReference type="NCBI Taxonomy" id="1639"/>
    <lineage>
        <taxon>Bacteria</taxon>
        <taxon>Bacillati</taxon>
        <taxon>Bacillota</taxon>
        <taxon>Bacilli</taxon>
        <taxon>Bacillales</taxon>
        <taxon>Listeriaceae</taxon>
        <taxon>Listeria</taxon>
    </lineage>
</organism>
<dbReference type="EMBL" id="AANPAU010000014">
    <property type="protein sequence ID" value="EDP8515430.1"/>
    <property type="molecule type" value="Genomic_DNA"/>
</dbReference>
<evidence type="ECO:0000313" key="4">
    <source>
        <dbReference type="EMBL" id="EAD3794239.1"/>
    </source>
</evidence>
<dbReference type="EMBL" id="AAAICE010000006">
    <property type="protein sequence ID" value="EAC3882422.1"/>
    <property type="molecule type" value="Genomic_DNA"/>
</dbReference>
<dbReference type="Proteomes" id="UP000478704">
    <property type="component" value="Unassembled WGS sequence"/>
</dbReference>
<dbReference type="EMBL" id="AABATR010000010">
    <property type="protein sequence ID" value="EAG1894742.1"/>
    <property type="molecule type" value="Genomic_DNA"/>
</dbReference>
<comment type="caution">
    <text evidence="7">The sequence shown here is derived from an EMBL/GenBank/DDBJ whole genome shotgun (WGS) entry which is preliminary data.</text>
</comment>
<evidence type="ECO:0000313" key="7">
    <source>
        <dbReference type="EMBL" id="ECY6545769.1"/>
    </source>
</evidence>
<dbReference type="EMBL" id="AALEDS010000028">
    <property type="protein sequence ID" value="ECY6545769.1"/>
    <property type="molecule type" value="Genomic_DNA"/>
</dbReference>
<evidence type="ECO:0000313" key="9">
    <source>
        <dbReference type="EMBL" id="EDP8515430.1"/>
    </source>
</evidence>
<dbReference type="EMBL" id="AAAMZD010000016">
    <property type="protein sequence ID" value="EAD3794239.1"/>
    <property type="molecule type" value="Genomic_DNA"/>
</dbReference>
<evidence type="ECO:0000313" key="8">
    <source>
        <dbReference type="EMBL" id="EDO0985695.1"/>
    </source>
</evidence>
<dbReference type="Proteomes" id="UP000345329">
    <property type="component" value="Unassembled WGS sequence"/>
</dbReference>
<dbReference type="Proteomes" id="UP000364988">
    <property type="component" value="Unassembled WGS sequence"/>
</dbReference>
<evidence type="ECO:0000313" key="11">
    <source>
        <dbReference type="Proteomes" id="UP000345329"/>
    </source>
</evidence>
<keyword evidence="1" id="KW-0732">Signal</keyword>
<protein>
    <recommendedName>
        <fullName evidence="20">Lipoprotein</fullName>
    </recommendedName>
</protein>
<evidence type="ECO:0000313" key="12">
    <source>
        <dbReference type="Proteomes" id="UP000355989"/>
    </source>
</evidence>
<evidence type="ECO:0000313" key="2">
    <source>
        <dbReference type="EMBL" id="EAC3882422.1"/>
    </source>
</evidence>
<reference evidence="8 16" key="4">
    <citation type="submission" date="2019-08" db="EMBL/GenBank/DDBJ databases">
        <authorList>
            <person name="Ashton P.M."/>
            <person name="Dallman T."/>
            <person name="Nair S."/>
            <person name="De Pinna E."/>
            <person name="Peters T."/>
            <person name="Grant K."/>
        </authorList>
    </citation>
    <scope>NUCLEOTIDE SEQUENCE [LARGE SCALE GENOMIC DNA]</scope>
    <source>
        <strain evidence="8 16">788324</strain>
    </source>
</reference>
<dbReference type="EMBL" id="AANEHK010000005">
    <property type="protein sequence ID" value="EDO0985695.1"/>
    <property type="molecule type" value="Genomic_DNA"/>
</dbReference>
<sequence>MKKWIVLCFILLLSLVLYACGEPELDISDSTGKGYYLNQTGKTSDNAKITLKDENGDSKKIETDNNSFTMLFPRLNSKATYTVLAEKDEKTSETEIVVPKQKKLVSYEDLQGQFNYIFETEDDLSISLPESVTSDAEVTNGFKIMSDGNNVMSLLLTYSSNDKIGITDYNDFTYSIAAIMMSLDSENGLDKVLNALNNSMDDQKDTKVSVNEITYQFSTINTSSTNLTTLEIYPS</sequence>
<dbReference type="RefSeq" id="WP_003724016.1">
    <property type="nucleotide sequence ID" value="NC_021838.1"/>
</dbReference>
<dbReference type="Proteomes" id="UP000355989">
    <property type="component" value="Unassembled WGS sequence"/>
</dbReference>
<dbReference type="Proteomes" id="UP000378540">
    <property type="component" value="Unassembled WGS sequence"/>
</dbReference>
<dbReference type="AlphaFoldDB" id="A0A3A2Y1W1"/>
<reference evidence="10 19" key="1">
    <citation type="journal article" date="2018" name="Genome Biol.">
        <title>SKESA: strategic k-mer extension for scrupulous assemblies.</title>
        <authorList>
            <person name="Souvorov A."/>
            <person name="Agarwala R."/>
            <person name="Lipman D.J."/>
        </authorList>
    </citation>
    <scope>NUCLEOTIDE SEQUENCE [LARGE SCALE GENOMIC DNA]</scope>
    <source>
        <strain evidence="10 19">CFIAFB20130012</strain>
    </source>
</reference>
<evidence type="ECO:0000313" key="15">
    <source>
        <dbReference type="Proteomes" id="UP000378540"/>
    </source>
</evidence>
<dbReference type="PROSITE" id="PS51257">
    <property type="entry name" value="PROKAR_LIPOPROTEIN"/>
    <property type="match status" value="1"/>
</dbReference>
<dbReference type="Proteomes" id="UP000478682">
    <property type="component" value="Unassembled WGS sequence"/>
</dbReference>
<evidence type="ECO:0000313" key="19">
    <source>
        <dbReference type="Proteomes" id="UP000840197"/>
    </source>
</evidence>
<dbReference type="EMBL" id="AAAQOE010000015">
    <property type="protein sequence ID" value="EAE1097463.1"/>
    <property type="molecule type" value="Genomic_DNA"/>
</dbReference>
<accession>A0A3A2Y1W1</accession>
<evidence type="ECO:0000313" key="10">
    <source>
        <dbReference type="EMBL" id="HAB8399801.1"/>
    </source>
</evidence>
<reference evidence="10" key="6">
    <citation type="submission" date="2020-01" db="EMBL/GenBank/DDBJ databases">
        <authorList>
            <consortium name="NCBI Pathogen Detection Project"/>
        </authorList>
    </citation>
    <scope>NUCLEOTIDE SEQUENCE</scope>
    <source>
        <strain evidence="10">CFIAFB20130012</strain>
    </source>
</reference>
<evidence type="ECO:0000313" key="13">
    <source>
        <dbReference type="Proteomes" id="UP000356407"/>
    </source>
</evidence>
<evidence type="ECO:0000313" key="14">
    <source>
        <dbReference type="Proteomes" id="UP000364988"/>
    </source>
</evidence>